<dbReference type="EMBL" id="JAGSPB010000001">
    <property type="protein sequence ID" value="MBV7265145.1"/>
    <property type="molecule type" value="Genomic_DNA"/>
</dbReference>
<dbReference type="Proteomes" id="UP000699975">
    <property type="component" value="Unassembled WGS sequence"/>
</dbReference>
<gene>
    <name evidence="2" type="ORF">KCG45_03060</name>
</gene>
<protein>
    <recommendedName>
        <fullName evidence="1">Bacterial toxin 8 domain-containing protein</fullName>
    </recommendedName>
</protein>
<dbReference type="InterPro" id="IPR029097">
    <property type="entry name" value="Ntox8"/>
</dbReference>
<evidence type="ECO:0000313" key="2">
    <source>
        <dbReference type="EMBL" id="MBV7265145.1"/>
    </source>
</evidence>
<dbReference type="Pfam" id="PF15545">
    <property type="entry name" value="Ntox8"/>
    <property type="match status" value="1"/>
</dbReference>
<comment type="caution">
    <text evidence="2">The sequence shown here is derived from an EMBL/GenBank/DDBJ whole genome shotgun (WGS) entry which is preliminary data.</text>
</comment>
<proteinExistence type="predicted"/>
<name>A0ABS6SJF5_9SPHN</name>
<keyword evidence="3" id="KW-1185">Reference proteome</keyword>
<organism evidence="2 3">
    <name type="scientific">Erythrobacter ani</name>
    <dbReference type="NCBI Taxonomy" id="2827235"/>
    <lineage>
        <taxon>Bacteria</taxon>
        <taxon>Pseudomonadati</taxon>
        <taxon>Pseudomonadota</taxon>
        <taxon>Alphaproteobacteria</taxon>
        <taxon>Sphingomonadales</taxon>
        <taxon>Erythrobacteraceae</taxon>
        <taxon>Erythrobacter/Porphyrobacter group</taxon>
        <taxon>Erythrobacter</taxon>
    </lineage>
</organism>
<evidence type="ECO:0000259" key="1">
    <source>
        <dbReference type="Pfam" id="PF15545"/>
    </source>
</evidence>
<accession>A0ABS6SJF5</accession>
<evidence type="ECO:0000313" key="3">
    <source>
        <dbReference type="Proteomes" id="UP000699975"/>
    </source>
</evidence>
<feature type="domain" description="Bacterial toxin 8" evidence="1">
    <location>
        <begin position="2"/>
        <end position="48"/>
    </location>
</feature>
<sequence>MNDPKLSSRIRGELRRDLNEIARGQRERMRVPEGMDLAHRRGFEARRG</sequence>
<reference evidence="2 3" key="1">
    <citation type="submission" date="2021-04" db="EMBL/GenBank/DDBJ databases">
        <authorList>
            <person name="Pira H."/>
            <person name="Risdian C."/>
            <person name="Wink J."/>
        </authorList>
    </citation>
    <scope>NUCLEOTIDE SEQUENCE [LARGE SCALE GENOMIC DNA]</scope>
    <source>
        <strain evidence="2 3">WH131</strain>
    </source>
</reference>